<gene>
    <name evidence="2" type="ORF">NMU03_13940</name>
</gene>
<organism evidence="2 3">
    <name type="scientific">Allocoprobacillus halotolerans</name>
    <dbReference type="NCBI Taxonomy" id="2944914"/>
    <lineage>
        <taxon>Bacteria</taxon>
        <taxon>Bacillati</taxon>
        <taxon>Bacillota</taxon>
        <taxon>Erysipelotrichia</taxon>
        <taxon>Erysipelotrichales</taxon>
        <taxon>Erysipelotrichaceae</taxon>
        <taxon>Allocoprobacillus</taxon>
    </lineage>
</organism>
<feature type="domain" description="SPOR" evidence="1">
    <location>
        <begin position="32"/>
        <end position="96"/>
    </location>
</feature>
<dbReference type="InterPro" id="IPR036680">
    <property type="entry name" value="SPOR-like_sf"/>
</dbReference>
<dbReference type="PROSITE" id="PS51257">
    <property type="entry name" value="PROKAR_LIPOPROTEIN"/>
    <property type="match status" value="1"/>
</dbReference>
<evidence type="ECO:0000313" key="2">
    <source>
        <dbReference type="EMBL" id="UTY38694.1"/>
    </source>
</evidence>
<evidence type="ECO:0000259" key="1">
    <source>
        <dbReference type="Pfam" id="PF05036"/>
    </source>
</evidence>
<dbReference type="InterPro" id="IPR007730">
    <property type="entry name" value="SPOR-like_dom"/>
</dbReference>
<evidence type="ECO:0000313" key="3">
    <source>
        <dbReference type="Proteomes" id="UP001060112"/>
    </source>
</evidence>
<protein>
    <recommendedName>
        <fullName evidence="1">SPOR domain-containing protein</fullName>
    </recommendedName>
</protein>
<dbReference type="Pfam" id="PF05036">
    <property type="entry name" value="SPOR"/>
    <property type="match status" value="1"/>
</dbReference>
<dbReference type="EMBL" id="CP101620">
    <property type="protein sequence ID" value="UTY38694.1"/>
    <property type="molecule type" value="Genomic_DNA"/>
</dbReference>
<sequence>MKFELKVVMMAIICSLAFMLVFTYGCSLGQKTLYAYQVGIYKEESNKEQKLSELKEMGIEGYTYTKNNQYYVLSMISEQKDEVEKHATKVKGIMKTYIVPSATTKEMLLETLSKGDAL</sequence>
<dbReference type="Proteomes" id="UP001060112">
    <property type="component" value="Chromosome"/>
</dbReference>
<name>A0ABY5I065_9FIRM</name>
<reference evidence="2" key="1">
    <citation type="submission" date="2022-07" db="EMBL/GenBank/DDBJ databases">
        <title>Faecal culturing of patients with breast cancer.</title>
        <authorList>
            <person name="Teng N.M.Y."/>
            <person name="Kiu R."/>
            <person name="Evans R."/>
            <person name="Baker D.J."/>
            <person name="Zenner C."/>
            <person name="Robinson S.D."/>
            <person name="Hall L.J."/>
        </authorList>
    </citation>
    <scope>NUCLEOTIDE SEQUENCE</scope>
    <source>
        <strain evidence="2">LH1062</strain>
    </source>
</reference>
<accession>A0ABY5I065</accession>
<dbReference type="RefSeq" id="WP_290139184.1">
    <property type="nucleotide sequence ID" value="NZ_CP101620.1"/>
</dbReference>
<keyword evidence="3" id="KW-1185">Reference proteome</keyword>
<proteinExistence type="predicted"/>
<dbReference type="SUPFAM" id="SSF110997">
    <property type="entry name" value="Sporulation related repeat"/>
    <property type="match status" value="1"/>
</dbReference>